<evidence type="ECO:0000256" key="4">
    <source>
        <dbReference type="ARBA" id="ARBA00022519"/>
    </source>
</evidence>
<evidence type="ECO:0000256" key="2">
    <source>
        <dbReference type="ARBA" id="ARBA00022448"/>
    </source>
</evidence>
<evidence type="ECO:0000256" key="5">
    <source>
        <dbReference type="ARBA" id="ARBA00022692"/>
    </source>
</evidence>
<dbReference type="InterPro" id="IPR052157">
    <property type="entry name" value="BCAA_transport_permease"/>
</dbReference>
<dbReference type="EMBL" id="JAHQCX010000007">
    <property type="protein sequence ID" value="MBU9726815.1"/>
    <property type="molecule type" value="Genomic_DNA"/>
</dbReference>
<dbReference type="Proteomes" id="UP001314681">
    <property type="component" value="Unassembled WGS sequence"/>
</dbReference>
<feature type="transmembrane region" description="Helical" evidence="10">
    <location>
        <begin position="6"/>
        <end position="26"/>
    </location>
</feature>
<reference evidence="11 12" key="1">
    <citation type="submission" date="2021-06" db="EMBL/GenBank/DDBJ databases">
        <title>Description of novel taxa of the family Lachnospiraceae.</title>
        <authorList>
            <person name="Chaplin A.V."/>
            <person name="Sokolova S.R."/>
            <person name="Pikina A.P."/>
            <person name="Korzhanova M."/>
            <person name="Belova V."/>
            <person name="Korostin D."/>
            <person name="Efimov B.A."/>
        </authorList>
    </citation>
    <scope>NUCLEOTIDE SEQUENCE [LARGE SCALE GENOMIC DNA]</scope>
    <source>
        <strain evidence="11 12">ASD4241</strain>
    </source>
</reference>
<evidence type="ECO:0000256" key="8">
    <source>
        <dbReference type="ARBA" id="ARBA00023136"/>
    </source>
</evidence>
<keyword evidence="12" id="KW-1185">Reference proteome</keyword>
<feature type="transmembrane region" description="Helical" evidence="10">
    <location>
        <begin position="59"/>
        <end position="80"/>
    </location>
</feature>
<accession>A0ABS6K8G9</accession>
<evidence type="ECO:0000313" key="12">
    <source>
        <dbReference type="Proteomes" id="UP001314681"/>
    </source>
</evidence>
<comment type="caution">
    <text evidence="11">The sequence shown here is derived from an EMBL/GenBank/DDBJ whole genome shotgun (WGS) entry which is preliminary data.</text>
</comment>
<dbReference type="InterPro" id="IPR001851">
    <property type="entry name" value="ABC_transp_permease"/>
</dbReference>
<dbReference type="Pfam" id="PF02653">
    <property type="entry name" value="BPD_transp_2"/>
    <property type="match status" value="1"/>
</dbReference>
<comment type="similarity">
    <text evidence="9">Belongs to the binding-protein-dependent transport system permease family. LivHM subfamily.</text>
</comment>
<feature type="transmembrane region" description="Helical" evidence="10">
    <location>
        <begin position="92"/>
        <end position="113"/>
    </location>
</feature>
<protein>
    <submittedName>
        <fullName evidence="11">Branched-chain amino acid ABC transporter permease</fullName>
    </submittedName>
</protein>
<dbReference type="RefSeq" id="WP_158352917.1">
    <property type="nucleotide sequence ID" value="NZ_JAHQCX010000007.1"/>
</dbReference>
<comment type="subcellular location">
    <subcellularLocation>
        <location evidence="1">Cell membrane</location>
        <topology evidence="1">Multi-pass membrane protein</topology>
    </subcellularLocation>
</comment>
<evidence type="ECO:0000256" key="1">
    <source>
        <dbReference type="ARBA" id="ARBA00004651"/>
    </source>
</evidence>
<keyword evidence="7 10" id="KW-1133">Transmembrane helix</keyword>
<feature type="transmembrane region" description="Helical" evidence="10">
    <location>
        <begin position="267"/>
        <end position="285"/>
    </location>
</feature>
<organism evidence="11 12">
    <name type="scientific">Diplocloster modestus</name>
    <dbReference type="NCBI Taxonomy" id="2850322"/>
    <lineage>
        <taxon>Bacteria</taxon>
        <taxon>Bacillati</taxon>
        <taxon>Bacillota</taxon>
        <taxon>Clostridia</taxon>
        <taxon>Lachnospirales</taxon>
        <taxon>Lachnospiraceae</taxon>
        <taxon>Diplocloster</taxon>
    </lineage>
</organism>
<evidence type="ECO:0000256" key="3">
    <source>
        <dbReference type="ARBA" id="ARBA00022475"/>
    </source>
</evidence>
<feature type="transmembrane region" description="Helical" evidence="10">
    <location>
        <begin position="133"/>
        <end position="159"/>
    </location>
</feature>
<dbReference type="PANTHER" id="PTHR11795">
    <property type="entry name" value="BRANCHED-CHAIN AMINO ACID TRANSPORT SYSTEM PERMEASE PROTEIN LIVH"/>
    <property type="match status" value="1"/>
</dbReference>
<evidence type="ECO:0000313" key="11">
    <source>
        <dbReference type="EMBL" id="MBU9726815.1"/>
    </source>
</evidence>
<keyword evidence="3" id="KW-1003">Cell membrane</keyword>
<evidence type="ECO:0000256" key="10">
    <source>
        <dbReference type="SAM" id="Phobius"/>
    </source>
</evidence>
<keyword evidence="4" id="KW-0997">Cell inner membrane</keyword>
<proteinExistence type="inferred from homology"/>
<keyword evidence="5 10" id="KW-0812">Transmembrane</keyword>
<keyword evidence="2" id="KW-0813">Transport</keyword>
<evidence type="ECO:0000256" key="6">
    <source>
        <dbReference type="ARBA" id="ARBA00022970"/>
    </source>
</evidence>
<sequence length="293" mass="31538">MLFQVFINALSVGSVYALIAMGYNLVYGILGQLNFAHGDVYAVGCFVTYSMFVSGMNPIFAMICGILAGVIVNLCVERFAYRPLRKKGANRIAPTISAVGIAYIMRNVVQLVWGPQTFAFNLEVFGGGSLHFGNLYVGTLQIWILTIAVAVMLVITLVLKETKWGQAIVGISQSIPTAALMGINVNRVIAMVYGMGAALGVVGGILFCSYYGFIYMGIGFAYGTMKAWMATIWGGIGSLKGAIIGAMCLGICETFAGAYLSTAYKDVIVWVIFLVFIMIRPRGLFPAQIAEKV</sequence>
<dbReference type="PANTHER" id="PTHR11795:SF371">
    <property type="entry name" value="HIGH-AFFINITY BRANCHED-CHAIN AMINO ACID TRANSPORT SYSTEM PERMEASE PROTEIN LIVH"/>
    <property type="match status" value="1"/>
</dbReference>
<keyword evidence="8 10" id="KW-0472">Membrane</keyword>
<dbReference type="CDD" id="cd06582">
    <property type="entry name" value="TM_PBP1_LivH_like"/>
    <property type="match status" value="1"/>
</dbReference>
<name>A0ABS6K8G9_9FIRM</name>
<feature type="transmembrane region" description="Helical" evidence="10">
    <location>
        <begin position="188"/>
        <end position="207"/>
    </location>
</feature>
<evidence type="ECO:0000256" key="7">
    <source>
        <dbReference type="ARBA" id="ARBA00022989"/>
    </source>
</evidence>
<keyword evidence="6" id="KW-0029">Amino-acid transport</keyword>
<evidence type="ECO:0000256" key="9">
    <source>
        <dbReference type="ARBA" id="ARBA00037998"/>
    </source>
</evidence>
<gene>
    <name evidence="11" type="ORF">KTH90_12390</name>
</gene>